<keyword evidence="8 10" id="KW-0472">Membrane</keyword>
<name>A0AB72ZCF4_LISIO</name>
<dbReference type="NCBIfam" id="TIGR00220">
    <property type="entry name" value="mscL"/>
    <property type="match status" value="1"/>
</dbReference>
<evidence type="ECO:0000256" key="3">
    <source>
        <dbReference type="ARBA" id="ARBA00022448"/>
    </source>
</evidence>
<comment type="function">
    <text evidence="10">Channel that opens in response to stretch forces in the membrane lipid bilayer. May participate in the regulation of osmotic pressure changes within the cell.</text>
</comment>
<dbReference type="GO" id="GO:0008381">
    <property type="term" value="F:mechanosensitive monoatomic ion channel activity"/>
    <property type="evidence" value="ECO:0007669"/>
    <property type="project" value="UniProtKB-UniRule"/>
</dbReference>
<proteinExistence type="inferred from homology"/>
<evidence type="ECO:0000256" key="6">
    <source>
        <dbReference type="ARBA" id="ARBA00022989"/>
    </source>
</evidence>
<organism evidence="11 12">
    <name type="scientific">Listeria innocua ATCC 33091</name>
    <dbReference type="NCBI Taxonomy" id="1002366"/>
    <lineage>
        <taxon>Bacteria</taxon>
        <taxon>Bacillati</taxon>
        <taxon>Bacillota</taxon>
        <taxon>Bacilli</taxon>
        <taxon>Bacillales</taxon>
        <taxon>Listeriaceae</taxon>
        <taxon>Listeria</taxon>
    </lineage>
</organism>
<accession>A0AB72ZCF4</accession>
<dbReference type="GO" id="GO:0005886">
    <property type="term" value="C:plasma membrane"/>
    <property type="evidence" value="ECO:0007669"/>
    <property type="project" value="UniProtKB-SubCell"/>
</dbReference>
<dbReference type="Proteomes" id="UP000003597">
    <property type="component" value="Unassembled WGS sequence"/>
</dbReference>
<dbReference type="EMBL" id="AGCN01000013">
    <property type="protein sequence ID" value="EHN62553.1"/>
    <property type="molecule type" value="Genomic_DNA"/>
</dbReference>
<dbReference type="Pfam" id="PF01741">
    <property type="entry name" value="MscL"/>
    <property type="match status" value="1"/>
</dbReference>
<comment type="similarity">
    <text evidence="2 10">Belongs to the MscL family.</text>
</comment>
<evidence type="ECO:0000256" key="1">
    <source>
        <dbReference type="ARBA" id="ARBA00004651"/>
    </source>
</evidence>
<comment type="subcellular location">
    <subcellularLocation>
        <location evidence="1 10">Cell membrane</location>
        <topology evidence="1 10">Multi-pass membrane protein</topology>
    </subcellularLocation>
</comment>
<evidence type="ECO:0000256" key="7">
    <source>
        <dbReference type="ARBA" id="ARBA00023065"/>
    </source>
</evidence>
<dbReference type="InterPro" id="IPR019823">
    <property type="entry name" value="Mechanosensitive_channel_CS"/>
</dbReference>
<keyword evidence="12" id="KW-1185">Reference proteome</keyword>
<dbReference type="SUPFAM" id="SSF81330">
    <property type="entry name" value="Gated mechanosensitive channel"/>
    <property type="match status" value="1"/>
</dbReference>
<dbReference type="PANTHER" id="PTHR30266">
    <property type="entry name" value="MECHANOSENSITIVE CHANNEL MSCL"/>
    <property type="match status" value="1"/>
</dbReference>
<dbReference type="PRINTS" id="PR01264">
    <property type="entry name" value="MECHCHANNEL"/>
</dbReference>
<dbReference type="HAMAP" id="MF_00115">
    <property type="entry name" value="MscL"/>
    <property type="match status" value="1"/>
</dbReference>
<dbReference type="FunFam" id="1.10.1200.120:FF:000003">
    <property type="entry name" value="Large-conductance mechanosensitive channel"/>
    <property type="match status" value="1"/>
</dbReference>
<keyword evidence="7 10" id="KW-0406">Ion transport</keyword>
<evidence type="ECO:0000256" key="9">
    <source>
        <dbReference type="ARBA" id="ARBA00023303"/>
    </source>
</evidence>
<evidence type="ECO:0000313" key="12">
    <source>
        <dbReference type="Proteomes" id="UP000003597"/>
    </source>
</evidence>
<dbReference type="InterPro" id="IPR001185">
    <property type="entry name" value="MS_channel"/>
</dbReference>
<dbReference type="InterPro" id="IPR036019">
    <property type="entry name" value="MscL_channel"/>
</dbReference>
<keyword evidence="4 10" id="KW-1003">Cell membrane</keyword>
<dbReference type="InterPro" id="IPR037673">
    <property type="entry name" value="MSC/AndL"/>
</dbReference>
<evidence type="ECO:0000256" key="4">
    <source>
        <dbReference type="ARBA" id="ARBA00022475"/>
    </source>
</evidence>
<evidence type="ECO:0000256" key="8">
    <source>
        <dbReference type="ARBA" id="ARBA00023136"/>
    </source>
</evidence>
<evidence type="ECO:0000256" key="2">
    <source>
        <dbReference type="ARBA" id="ARBA00007254"/>
    </source>
</evidence>
<protein>
    <recommendedName>
        <fullName evidence="10">Large-conductance mechanosensitive channel</fullName>
    </recommendedName>
</protein>
<reference evidence="11 12" key="1">
    <citation type="submission" date="2011-08" db="EMBL/GenBank/DDBJ databases">
        <authorList>
            <person name="Weinstock G."/>
            <person name="Sodergren E."/>
            <person name="Clifton S."/>
            <person name="Fulton L."/>
            <person name="Fulton B."/>
            <person name="Courtney L."/>
            <person name="Fronick C."/>
            <person name="Harrison M."/>
            <person name="Strong C."/>
            <person name="Farmer C."/>
            <person name="Delahaunty K."/>
            <person name="Markovic C."/>
            <person name="Hall O."/>
            <person name="Minx P."/>
            <person name="Tomlinson C."/>
            <person name="Mitreva M."/>
            <person name="Hou S."/>
            <person name="Chen J."/>
            <person name="Wollam A."/>
            <person name="Pepin K.H."/>
            <person name="Johnson M."/>
            <person name="Bhonagiri V."/>
            <person name="Zhang X."/>
            <person name="Suruliraj S."/>
            <person name="Warren W."/>
            <person name="Chinwalla A."/>
            <person name="Mardis E.R."/>
            <person name="Wilson R.K."/>
        </authorList>
    </citation>
    <scope>NUCLEOTIDE SEQUENCE [LARGE SCALE GENOMIC DNA]</scope>
    <source>
        <strain evidence="11 12">ATCC 33091</strain>
    </source>
</reference>
<evidence type="ECO:0000256" key="10">
    <source>
        <dbReference type="HAMAP-Rule" id="MF_00115"/>
    </source>
</evidence>
<sequence length="139" mass="15721">MFYTEMWEVNFMKKMLVEFRDFALKGNVLDLAVAVVIGAAFGKIVSSLVNNIIMPFVGVLLGGLDFSDLSFKVGKSVIQYGAFIQSIVDFVIIAFAIFIFVKVLTSFIKKKEQPTEETPVPPTEEYLKEIRDLLKEQQK</sequence>
<comment type="subunit">
    <text evidence="10">Homopentamer.</text>
</comment>
<dbReference type="PROSITE" id="PS01327">
    <property type="entry name" value="MSCL"/>
    <property type="match status" value="1"/>
</dbReference>
<feature type="transmembrane region" description="Helical" evidence="10">
    <location>
        <begin position="48"/>
        <end position="66"/>
    </location>
</feature>
<comment type="caution">
    <text evidence="11">The sequence shown here is derived from an EMBL/GenBank/DDBJ whole genome shotgun (WGS) entry which is preliminary data.</text>
</comment>
<evidence type="ECO:0000313" key="11">
    <source>
        <dbReference type="EMBL" id="EHN62553.1"/>
    </source>
</evidence>
<keyword evidence="5 10" id="KW-0812">Transmembrane</keyword>
<keyword evidence="6 10" id="KW-1133">Transmembrane helix</keyword>
<dbReference type="PANTHER" id="PTHR30266:SF2">
    <property type="entry name" value="LARGE-CONDUCTANCE MECHANOSENSITIVE CHANNEL"/>
    <property type="match status" value="1"/>
</dbReference>
<dbReference type="Gene3D" id="1.10.1200.120">
    <property type="entry name" value="Large-conductance mechanosensitive channel, MscL, domain 1"/>
    <property type="match status" value="1"/>
</dbReference>
<dbReference type="NCBIfam" id="NF010558">
    <property type="entry name" value="PRK13953.1"/>
    <property type="match status" value="1"/>
</dbReference>
<feature type="transmembrane region" description="Helical" evidence="10">
    <location>
        <begin position="22"/>
        <end position="41"/>
    </location>
</feature>
<dbReference type="NCBIfam" id="NF001843">
    <property type="entry name" value="PRK00567.1-4"/>
    <property type="match status" value="1"/>
</dbReference>
<feature type="transmembrane region" description="Helical" evidence="10">
    <location>
        <begin position="78"/>
        <end position="101"/>
    </location>
</feature>
<keyword evidence="3 10" id="KW-0813">Transport</keyword>
<gene>
    <name evidence="10" type="primary">mscL</name>
    <name evidence="11" type="ORF">HMPREF0557_00522</name>
</gene>
<evidence type="ECO:0000256" key="5">
    <source>
        <dbReference type="ARBA" id="ARBA00022692"/>
    </source>
</evidence>
<keyword evidence="9 10" id="KW-0407">Ion channel</keyword>
<dbReference type="AlphaFoldDB" id="A0AB72ZCF4"/>